<sequence>MNTADTTPAIRELYEEFPIGAQTVSMISDPENPNAWIQSNQALPIEQ</sequence>
<keyword evidence="2" id="KW-1185">Reference proteome</keyword>
<evidence type="ECO:0000313" key="1">
    <source>
        <dbReference type="EMBL" id="MFD1585784.1"/>
    </source>
</evidence>
<evidence type="ECO:0000313" key="2">
    <source>
        <dbReference type="Proteomes" id="UP001597119"/>
    </source>
</evidence>
<protein>
    <submittedName>
        <fullName evidence="1">Uncharacterized protein</fullName>
    </submittedName>
</protein>
<reference evidence="1 2" key="1">
    <citation type="journal article" date="2019" name="Int. J. Syst. Evol. Microbiol.">
        <title>The Global Catalogue of Microorganisms (GCM) 10K type strain sequencing project: providing services to taxonomists for standard genome sequencing and annotation.</title>
        <authorList>
            <consortium name="The Broad Institute Genomics Platform"/>
            <consortium name="The Broad Institute Genome Sequencing Center for Infectious Disease"/>
            <person name="Wu L."/>
            <person name="Ma J."/>
        </authorList>
    </citation>
    <scope>NUCLEOTIDE SEQUENCE [LARGE SCALE GENOMIC DNA]</scope>
    <source>
        <strain evidence="1 2">CGMCC 1.12125</strain>
    </source>
</reference>
<proteinExistence type="predicted"/>
<accession>A0ABD6C8I7</accession>
<dbReference type="AlphaFoldDB" id="A0ABD6C8I7"/>
<dbReference type="RefSeq" id="WP_247377125.1">
    <property type="nucleotide sequence ID" value="NZ_JALLGV010000003.1"/>
</dbReference>
<comment type="caution">
    <text evidence="1">The sequence shown here is derived from an EMBL/GenBank/DDBJ whole genome shotgun (WGS) entry which is preliminary data.</text>
</comment>
<organism evidence="1 2">
    <name type="scientific">Halorientalis brevis</name>
    <dbReference type="NCBI Taxonomy" id="1126241"/>
    <lineage>
        <taxon>Archaea</taxon>
        <taxon>Methanobacteriati</taxon>
        <taxon>Methanobacteriota</taxon>
        <taxon>Stenosarchaea group</taxon>
        <taxon>Halobacteria</taxon>
        <taxon>Halobacteriales</taxon>
        <taxon>Haloarculaceae</taxon>
        <taxon>Halorientalis</taxon>
    </lineage>
</organism>
<name>A0ABD6C8I7_9EURY</name>
<gene>
    <name evidence="1" type="ORF">ACFR9U_02220</name>
</gene>
<dbReference type="Proteomes" id="UP001597119">
    <property type="component" value="Unassembled WGS sequence"/>
</dbReference>
<dbReference type="EMBL" id="JBHUDJ010000001">
    <property type="protein sequence ID" value="MFD1585784.1"/>
    <property type="molecule type" value="Genomic_DNA"/>
</dbReference>